<organism evidence="2 3">
    <name type="scientific">Candidatus Kaiserbacteria bacterium GW2011_GWC2_52_8b</name>
    <dbReference type="NCBI Taxonomy" id="1618676"/>
    <lineage>
        <taxon>Bacteria</taxon>
        <taxon>Candidatus Kaiseribacteriota</taxon>
    </lineage>
</organism>
<evidence type="ECO:0000259" key="1">
    <source>
        <dbReference type="Pfam" id="PF01936"/>
    </source>
</evidence>
<sequence>MPSDQNHPNVAFIDGQNLHLGTKEKGWTVNHARLRTYLRDKYKVGEAYYFLGFVTEVEQDLYDNLQKAGFILSFREHSAALTGRKKGNVDCDIIFGIMKKLVENEPFDKAFIVSGDGDYKKLVDFLIKKDKFGKMLFPNQEFASSLYKSLGSEFYANLGDPDVRKKISYAYK</sequence>
<dbReference type="AlphaFoldDB" id="A0A0G1ZSI9"/>
<feature type="domain" description="NYN" evidence="1">
    <location>
        <begin position="12"/>
        <end position="131"/>
    </location>
</feature>
<name>A0A0G1ZSI9_9BACT</name>
<dbReference type="PANTHER" id="PTHR35458:SF2">
    <property type="entry name" value="SLR0755 PROTEIN"/>
    <property type="match status" value="1"/>
</dbReference>
<dbReference type="Proteomes" id="UP000034445">
    <property type="component" value="Unassembled WGS sequence"/>
</dbReference>
<comment type="caution">
    <text evidence="2">The sequence shown here is derived from an EMBL/GenBank/DDBJ whole genome shotgun (WGS) entry which is preliminary data.</text>
</comment>
<evidence type="ECO:0000313" key="2">
    <source>
        <dbReference type="EMBL" id="KKW31227.1"/>
    </source>
</evidence>
<dbReference type="GO" id="GO:0004540">
    <property type="term" value="F:RNA nuclease activity"/>
    <property type="evidence" value="ECO:0007669"/>
    <property type="project" value="InterPro"/>
</dbReference>
<dbReference type="InterPro" id="IPR021139">
    <property type="entry name" value="NYN"/>
</dbReference>
<dbReference type="Pfam" id="PF01936">
    <property type="entry name" value="NYN"/>
    <property type="match status" value="1"/>
</dbReference>
<gene>
    <name evidence="2" type="ORF">UY74_C0020G0004</name>
</gene>
<dbReference type="InterPro" id="IPR047140">
    <property type="entry name" value="LabA"/>
</dbReference>
<dbReference type="Gene3D" id="3.40.50.1010">
    <property type="entry name" value="5'-nuclease"/>
    <property type="match status" value="1"/>
</dbReference>
<evidence type="ECO:0000313" key="3">
    <source>
        <dbReference type="Proteomes" id="UP000034445"/>
    </source>
</evidence>
<proteinExistence type="predicted"/>
<accession>A0A0G1ZSI9</accession>
<reference evidence="2 3" key="1">
    <citation type="journal article" date="2015" name="Nature">
        <title>rRNA introns, odd ribosomes, and small enigmatic genomes across a large radiation of phyla.</title>
        <authorList>
            <person name="Brown C.T."/>
            <person name="Hug L.A."/>
            <person name="Thomas B.C."/>
            <person name="Sharon I."/>
            <person name="Castelle C.J."/>
            <person name="Singh A."/>
            <person name="Wilkins M.J."/>
            <person name="Williams K.H."/>
            <person name="Banfield J.F."/>
        </authorList>
    </citation>
    <scope>NUCLEOTIDE SEQUENCE [LARGE SCALE GENOMIC DNA]</scope>
</reference>
<dbReference type="EMBL" id="LCRF01000020">
    <property type="protein sequence ID" value="KKW31227.1"/>
    <property type="molecule type" value="Genomic_DNA"/>
</dbReference>
<dbReference type="PANTHER" id="PTHR35458">
    <property type="entry name" value="SLR0755 PROTEIN"/>
    <property type="match status" value="1"/>
</dbReference>
<protein>
    <recommendedName>
        <fullName evidence="1">NYN domain-containing protein</fullName>
    </recommendedName>
</protein>